<protein>
    <recommendedName>
        <fullName evidence="3">DEAD-box helicase OB fold domain-containing protein</fullName>
    </recommendedName>
</protein>
<comment type="caution">
    <text evidence="4">The sequence shown here is derived from an EMBL/GenBank/DDBJ whole genome shotgun (WGS) entry which is preliminary data.</text>
</comment>
<reference evidence="4 5" key="1">
    <citation type="submission" date="2018-10" db="EMBL/GenBank/DDBJ databases">
        <title>A high-quality apple genome assembly.</title>
        <authorList>
            <person name="Hu J."/>
        </authorList>
    </citation>
    <scope>NUCLEOTIDE SEQUENCE [LARGE SCALE GENOMIC DNA]</scope>
    <source>
        <strain evidence="5">cv. HFTH1</strain>
        <tissue evidence="4">Young leaf</tissue>
    </source>
</reference>
<evidence type="ECO:0000256" key="2">
    <source>
        <dbReference type="SAM" id="MobiDB-lite"/>
    </source>
</evidence>
<sequence>MSMLMRSREGLRALMAVSRHERLKECHWCEQHQCGGDYGRKRSRYNISGSGASPWDPISSSPVRICPSGDAVKSSSSKHGVSSLRITLHSENAQSFEDGEGDMADLDEGQKYKISESMCLEMEYNSDRACYDREEGNTMFDTVDSSSLFFGDDASFQKKEAELEKRLVRRDGTKMTLAQSKKLSQLTSNTAQWEDRQLWRSGAVRGVKVQTGFNDEEEHKVLLLVHDTNLKHLFLDDSVFVKDGSVVFTKRAEQIMPIKDTTSGMAIISRNVKIFSTLSPSLCPMWDNWFQQHPSSALYGMGCNPDYVIYHELVLTMKEYMQCATAVEPQWLAEFGPMFCHVKESDNSMLEHKKRQKGEKTVMEADIENLRKARAEAEKESKQKEREKRSKQQQQQVGMLGLHQGSSTYLRPKKLGL</sequence>
<evidence type="ECO:0000313" key="5">
    <source>
        <dbReference type="Proteomes" id="UP000290289"/>
    </source>
</evidence>
<dbReference type="AlphaFoldDB" id="A0A498JXH1"/>
<proteinExistence type="predicted"/>
<feature type="compositionally biased region" description="Basic and acidic residues" evidence="2">
    <location>
        <begin position="373"/>
        <end position="390"/>
    </location>
</feature>
<keyword evidence="1" id="KW-0347">Helicase</keyword>
<dbReference type="Pfam" id="PF07717">
    <property type="entry name" value="OB_NTP_bind"/>
    <property type="match status" value="1"/>
</dbReference>
<evidence type="ECO:0000259" key="3">
    <source>
        <dbReference type="Pfam" id="PF07717"/>
    </source>
</evidence>
<organism evidence="4 5">
    <name type="scientific">Malus domestica</name>
    <name type="common">Apple</name>
    <name type="synonym">Pyrus malus</name>
    <dbReference type="NCBI Taxonomy" id="3750"/>
    <lineage>
        <taxon>Eukaryota</taxon>
        <taxon>Viridiplantae</taxon>
        <taxon>Streptophyta</taxon>
        <taxon>Embryophyta</taxon>
        <taxon>Tracheophyta</taxon>
        <taxon>Spermatophyta</taxon>
        <taxon>Magnoliopsida</taxon>
        <taxon>eudicotyledons</taxon>
        <taxon>Gunneridae</taxon>
        <taxon>Pentapetalae</taxon>
        <taxon>rosids</taxon>
        <taxon>fabids</taxon>
        <taxon>Rosales</taxon>
        <taxon>Rosaceae</taxon>
        <taxon>Amygdaloideae</taxon>
        <taxon>Maleae</taxon>
        <taxon>Malus</taxon>
    </lineage>
</organism>
<evidence type="ECO:0000313" key="4">
    <source>
        <dbReference type="EMBL" id="RXH98653.1"/>
    </source>
</evidence>
<keyword evidence="1" id="KW-0378">Hydrolase</keyword>
<keyword evidence="1" id="KW-0547">Nucleotide-binding</keyword>
<feature type="region of interest" description="Disordered" evidence="2">
    <location>
        <begin position="373"/>
        <end position="417"/>
    </location>
</feature>
<feature type="domain" description="DEAD-box helicase OB fold" evidence="3">
    <location>
        <begin position="290"/>
        <end position="337"/>
    </location>
</feature>
<name>A0A498JXH1_MALDO</name>
<accession>A0A498JXH1</accession>
<dbReference type="InterPro" id="IPR011709">
    <property type="entry name" value="DEAD-box_helicase_OB_fold"/>
</dbReference>
<dbReference type="EMBL" id="RDQH01000331">
    <property type="protein sequence ID" value="RXH98653.1"/>
    <property type="molecule type" value="Genomic_DNA"/>
</dbReference>
<dbReference type="STRING" id="3750.A0A498JXH1"/>
<dbReference type="GO" id="GO:0004386">
    <property type="term" value="F:helicase activity"/>
    <property type="evidence" value="ECO:0007669"/>
    <property type="project" value="UniProtKB-KW"/>
</dbReference>
<dbReference type="Proteomes" id="UP000290289">
    <property type="component" value="Chromosome 5"/>
</dbReference>
<gene>
    <name evidence="4" type="ORF">DVH24_010978</name>
</gene>
<evidence type="ECO:0000256" key="1">
    <source>
        <dbReference type="ARBA" id="ARBA00022806"/>
    </source>
</evidence>
<keyword evidence="1" id="KW-0067">ATP-binding</keyword>
<keyword evidence="5" id="KW-1185">Reference proteome</keyword>